<organism evidence="1 2">
    <name type="scientific">Melanomma pulvis-pyrius CBS 109.77</name>
    <dbReference type="NCBI Taxonomy" id="1314802"/>
    <lineage>
        <taxon>Eukaryota</taxon>
        <taxon>Fungi</taxon>
        <taxon>Dikarya</taxon>
        <taxon>Ascomycota</taxon>
        <taxon>Pezizomycotina</taxon>
        <taxon>Dothideomycetes</taxon>
        <taxon>Pleosporomycetidae</taxon>
        <taxon>Pleosporales</taxon>
        <taxon>Melanommataceae</taxon>
        <taxon>Melanomma</taxon>
    </lineage>
</organism>
<keyword evidence="2" id="KW-1185">Reference proteome</keyword>
<accession>A0A6A6WPE2</accession>
<gene>
    <name evidence="1" type="ORF">K505DRAFT_261320</name>
</gene>
<proteinExistence type="predicted"/>
<evidence type="ECO:0000313" key="2">
    <source>
        <dbReference type="Proteomes" id="UP000799757"/>
    </source>
</evidence>
<dbReference type="Proteomes" id="UP000799757">
    <property type="component" value="Unassembled WGS sequence"/>
</dbReference>
<protein>
    <submittedName>
        <fullName evidence="1">Uncharacterized protein</fullName>
    </submittedName>
</protein>
<sequence>NLSIMLNLFFAIKGFNRLLVVARQQAYYNSALEAKGIASLSLIKKDKIVYSKAYTILITYYNS</sequence>
<evidence type="ECO:0000313" key="1">
    <source>
        <dbReference type="EMBL" id="KAF2785798.1"/>
    </source>
</evidence>
<dbReference type="EMBL" id="MU002667">
    <property type="protein sequence ID" value="KAF2785798.1"/>
    <property type="molecule type" value="Genomic_DNA"/>
</dbReference>
<name>A0A6A6WPE2_9PLEO</name>
<feature type="non-terminal residue" evidence="1">
    <location>
        <position position="1"/>
    </location>
</feature>
<dbReference type="AlphaFoldDB" id="A0A6A6WPE2"/>
<reference evidence="1" key="1">
    <citation type="journal article" date="2020" name="Stud. Mycol.">
        <title>101 Dothideomycetes genomes: a test case for predicting lifestyles and emergence of pathogens.</title>
        <authorList>
            <person name="Haridas S."/>
            <person name="Albert R."/>
            <person name="Binder M."/>
            <person name="Bloem J."/>
            <person name="Labutti K."/>
            <person name="Salamov A."/>
            <person name="Andreopoulos B."/>
            <person name="Baker S."/>
            <person name="Barry K."/>
            <person name="Bills G."/>
            <person name="Bluhm B."/>
            <person name="Cannon C."/>
            <person name="Castanera R."/>
            <person name="Culley D."/>
            <person name="Daum C."/>
            <person name="Ezra D."/>
            <person name="Gonzalez J."/>
            <person name="Henrissat B."/>
            <person name="Kuo A."/>
            <person name="Liang C."/>
            <person name="Lipzen A."/>
            <person name="Lutzoni F."/>
            <person name="Magnuson J."/>
            <person name="Mondo S."/>
            <person name="Nolan M."/>
            <person name="Ohm R."/>
            <person name="Pangilinan J."/>
            <person name="Park H.-J."/>
            <person name="Ramirez L."/>
            <person name="Alfaro M."/>
            <person name="Sun H."/>
            <person name="Tritt A."/>
            <person name="Yoshinaga Y."/>
            <person name="Zwiers L.-H."/>
            <person name="Turgeon B."/>
            <person name="Goodwin S."/>
            <person name="Spatafora J."/>
            <person name="Crous P."/>
            <person name="Grigoriev I."/>
        </authorList>
    </citation>
    <scope>NUCLEOTIDE SEQUENCE</scope>
    <source>
        <strain evidence="1">CBS 109.77</strain>
    </source>
</reference>